<dbReference type="GO" id="GO:0005886">
    <property type="term" value="C:plasma membrane"/>
    <property type="evidence" value="ECO:0007669"/>
    <property type="project" value="TreeGrafter"/>
</dbReference>
<dbReference type="AlphaFoldDB" id="A0A0H5P171"/>
<feature type="domain" description="O-acyltransferase WSD1-like N-terminal" evidence="12">
    <location>
        <begin position="12"/>
        <end position="261"/>
    </location>
</feature>
<evidence type="ECO:0000256" key="1">
    <source>
        <dbReference type="ARBA" id="ARBA00004771"/>
    </source>
</evidence>
<dbReference type="Gene3D" id="3.30.559.10">
    <property type="entry name" value="Chloramphenicol acetyltransferase-like domain"/>
    <property type="match status" value="1"/>
</dbReference>
<evidence type="ECO:0000256" key="10">
    <source>
        <dbReference type="ARBA" id="ARBA00048109"/>
    </source>
</evidence>
<dbReference type="SUPFAM" id="SSF52777">
    <property type="entry name" value="CoA-dependent acyltransferases"/>
    <property type="match status" value="1"/>
</dbReference>
<dbReference type="InterPro" id="IPR023213">
    <property type="entry name" value="CAT-like_dom_sf"/>
</dbReference>
<evidence type="ECO:0000256" key="4">
    <source>
        <dbReference type="ARBA" id="ARBA00013244"/>
    </source>
</evidence>
<dbReference type="RefSeq" id="WP_060591799.1">
    <property type="nucleotide sequence ID" value="NZ_CP031418.1"/>
</dbReference>
<sequence>MSHAARVSAQRLHPRDAVFVYDETDTHPSTVVGCYACTATTPLTEAAVLDWVRDRLGLAPLFHRRLRRVPLDLDLPYWVPHPDPDLRAHVSLRTGGTWDDARRVIAELAATPMDLARPPWEIHVLDLISDVPGLPGETTVVVLKFHHGAADGVATRELELKLFGPDPLPPPPTFDRTPWLPSAALRTASALTVGTARFAAGLRRTRTTEPAGLPPPLPTRPATRFNRPVHRPLVFDLVTLPLADIRRARAASDTPVTLNDLLLTTVSLALGDYLAERGELPAGSLAAMVPMSVRGIGWTSANQLCQRYVDLHTDVPDPLVRLAAVHRSAAREKERNVHPDVLRAESRVETAPAWLLRLAGWARARRDYRTVETVPLMNTTVSNVPPVATDLAFLGRPVTRIFGVLPTMDGDCLRHLVTSQGEEVVISFSTDETAMPDPRHYGDLLRAAFATLRDLLVDSGDRAG</sequence>
<evidence type="ECO:0000256" key="11">
    <source>
        <dbReference type="RuleBase" id="RU361241"/>
    </source>
</evidence>
<evidence type="ECO:0000256" key="3">
    <source>
        <dbReference type="ARBA" id="ARBA00009587"/>
    </source>
</evidence>
<dbReference type="GO" id="GO:0004144">
    <property type="term" value="F:diacylglycerol O-acyltransferase activity"/>
    <property type="evidence" value="ECO:0007669"/>
    <property type="project" value="UniProtKB-EC"/>
</dbReference>
<dbReference type="KEGG" id="nfr:ERS450000_01721"/>
<name>A0A0H5P171_NOCFR</name>
<dbReference type="GO" id="GO:0019432">
    <property type="term" value="P:triglyceride biosynthetic process"/>
    <property type="evidence" value="ECO:0007669"/>
    <property type="project" value="UniProtKB-UniPathway"/>
</dbReference>
<dbReference type="UniPathway" id="UPA00282"/>
<accession>A0A0H5P171</accession>
<dbReference type="Pfam" id="PF03007">
    <property type="entry name" value="WS_DGAT_cat"/>
    <property type="match status" value="1"/>
</dbReference>
<dbReference type="GO" id="GO:0001666">
    <property type="term" value="P:response to hypoxia"/>
    <property type="evidence" value="ECO:0007669"/>
    <property type="project" value="TreeGrafter"/>
</dbReference>
<comment type="catalytic activity">
    <reaction evidence="10 11">
        <text>an acyl-CoA + a 1,2-diacyl-sn-glycerol = a triacyl-sn-glycerol + CoA</text>
        <dbReference type="Rhea" id="RHEA:10868"/>
        <dbReference type="ChEBI" id="CHEBI:17815"/>
        <dbReference type="ChEBI" id="CHEBI:57287"/>
        <dbReference type="ChEBI" id="CHEBI:58342"/>
        <dbReference type="ChEBI" id="CHEBI:64615"/>
        <dbReference type="EC" id="2.3.1.20"/>
    </reaction>
</comment>
<dbReference type="InterPro" id="IPR045034">
    <property type="entry name" value="O-acyltransferase_WSD1-like"/>
</dbReference>
<dbReference type="EC" id="2.3.1.20" evidence="4 11"/>
<dbReference type="PANTHER" id="PTHR31650">
    <property type="entry name" value="O-ACYLTRANSFERASE (WSD1-LIKE) FAMILY PROTEIN"/>
    <property type="match status" value="1"/>
</dbReference>
<proteinExistence type="inferred from homology"/>
<dbReference type="GO" id="GO:0051701">
    <property type="term" value="P:biological process involved in interaction with host"/>
    <property type="evidence" value="ECO:0007669"/>
    <property type="project" value="TreeGrafter"/>
</dbReference>
<keyword evidence="5 11" id="KW-0444">Lipid biosynthesis</keyword>
<protein>
    <recommendedName>
        <fullName evidence="4 11">Diacylglycerol O-acyltransferase</fullName>
        <ecNumber evidence="4 11">2.3.1.20</ecNumber>
    </recommendedName>
</protein>
<feature type="domain" description="O-acyltransferase WSD1 C-terminal" evidence="13">
    <location>
        <begin position="303"/>
        <end position="452"/>
    </location>
</feature>
<evidence type="ECO:0000256" key="7">
    <source>
        <dbReference type="ARBA" id="ARBA00022798"/>
    </source>
</evidence>
<evidence type="ECO:0000256" key="5">
    <source>
        <dbReference type="ARBA" id="ARBA00022516"/>
    </source>
</evidence>
<reference evidence="15" key="1">
    <citation type="submission" date="2015-03" db="EMBL/GenBank/DDBJ databases">
        <authorList>
            <consortium name="Pathogen Informatics"/>
        </authorList>
    </citation>
    <scope>NUCLEOTIDE SEQUENCE [LARGE SCALE GENOMIC DNA]</scope>
    <source>
        <strain evidence="15">NCTC11134</strain>
    </source>
</reference>
<dbReference type="InterPro" id="IPR004255">
    <property type="entry name" value="O-acyltransferase_WSD1_N"/>
</dbReference>
<evidence type="ECO:0000313" key="15">
    <source>
        <dbReference type="Proteomes" id="UP000057820"/>
    </source>
</evidence>
<keyword evidence="8 11" id="KW-0443">Lipid metabolism</keyword>
<dbReference type="InterPro" id="IPR014292">
    <property type="entry name" value="Acyl_transf_WS/DGAT"/>
</dbReference>
<comment type="pathway">
    <text evidence="2">Lipid metabolism.</text>
</comment>
<dbReference type="Proteomes" id="UP000057820">
    <property type="component" value="Chromosome 1"/>
</dbReference>
<evidence type="ECO:0000256" key="9">
    <source>
        <dbReference type="ARBA" id="ARBA00023315"/>
    </source>
</evidence>
<dbReference type="NCBIfam" id="TIGR02946">
    <property type="entry name" value="acyl_WS_DGAT"/>
    <property type="match status" value="1"/>
</dbReference>
<keyword evidence="6 11" id="KW-0808">Transferase</keyword>
<dbReference type="PANTHER" id="PTHR31650:SF1">
    <property type="entry name" value="WAX ESTER SYNTHASE_DIACYLGLYCEROL ACYLTRANSFERASE 4-RELATED"/>
    <property type="match status" value="1"/>
</dbReference>
<evidence type="ECO:0000259" key="12">
    <source>
        <dbReference type="Pfam" id="PF03007"/>
    </source>
</evidence>
<dbReference type="Pfam" id="PF06974">
    <property type="entry name" value="WS_DGAT_C"/>
    <property type="match status" value="1"/>
</dbReference>
<comment type="similarity">
    <text evidence="3 11">Belongs to the long-chain O-acyltransferase family.</text>
</comment>
<gene>
    <name evidence="14" type="primary">tgs1_2</name>
    <name evidence="14" type="ORF">ERS450000_01721</name>
</gene>
<keyword evidence="7 11" id="KW-0319">Glycerol metabolism</keyword>
<comment type="pathway">
    <text evidence="1 11">Glycerolipid metabolism; triacylglycerol biosynthesis.</text>
</comment>
<evidence type="ECO:0000256" key="6">
    <source>
        <dbReference type="ARBA" id="ARBA00022679"/>
    </source>
</evidence>
<organism evidence="14 15">
    <name type="scientific">Nocardia farcinica</name>
    <dbReference type="NCBI Taxonomy" id="37329"/>
    <lineage>
        <taxon>Bacteria</taxon>
        <taxon>Bacillati</taxon>
        <taxon>Actinomycetota</taxon>
        <taxon>Actinomycetes</taxon>
        <taxon>Mycobacteriales</taxon>
        <taxon>Nocardiaceae</taxon>
        <taxon>Nocardia</taxon>
    </lineage>
</organism>
<evidence type="ECO:0000313" key="14">
    <source>
        <dbReference type="EMBL" id="CRY76181.1"/>
    </source>
</evidence>
<dbReference type="EMBL" id="LN868938">
    <property type="protein sequence ID" value="CRY76181.1"/>
    <property type="molecule type" value="Genomic_DNA"/>
</dbReference>
<keyword evidence="9 11" id="KW-0012">Acyltransferase</keyword>
<dbReference type="GO" id="GO:0006071">
    <property type="term" value="P:glycerol metabolic process"/>
    <property type="evidence" value="ECO:0007669"/>
    <property type="project" value="UniProtKB-KW"/>
</dbReference>
<evidence type="ECO:0000259" key="13">
    <source>
        <dbReference type="Pfam" id="PF06974"/>
    </source>
</evidence>
<dbReference type="InterPro" id="IPR009721">
    <property type="entry name" value="O-acyltransferase_WSD1_C"/>
</dbReference>
<evidence type="ECO:0000256" key="2">
    <source>
        <dbReference type="ARBA" id="ARBA00005189"/>
    </source>
</evidence>
<dbReference type="GO" id="GO:0071731">
    <property type="term" value="P:response to nitric oxide"/>
    <property type="evidence" value="ECO:0007669"/>
    <property type="project" value="TreeGrafter"/>
</dbReference>
<evidence type="ECO:0000256" key="8">
    <source>
        <dbReference type="ARBA" id="ARBA00023098"/>
    </source>
</evidence>